<comment type="caution">
    <text evidence="1">The sequence shown here is derived from an EMBL/GenBank/DDBJ whole genome shotgun (WGS) entry which is preliminary data.</text>
</comment>
<organism evidence="1 2">
    <name type="scientific">Solea senegalensis</name>
    <name type="common">Senegalese sole</name>
    <dbReference type="NCBI Taxonomy" id="28829"/>
    <lineage>
        <taxon>Eukaryota</taxon>
        <taxon>Metazoa</taxon>
        <taxon>Chordata</taxon>
        <taxon>Craniata</taxon>
        <taxon>Vertebrata</taxon>
        <taxon>Euteleostomi</taxon>
        <taxon>Actinopterygii</taxon>
        <taxon>Neopterygii</taxon>
        <taxon>Teleostei</taxon>
        <taxon>Neoteleostei</taxon>
        <taxon>Acanthomorphata</taxon>
        <taxon>Carangaria</taxon>
        <taxon>Pleuronectiformes</taxon>
        <taxon>Pleuronectoidei</taxon>
        <taxon>Soleidae</taxon>
        <taxon>Solea</taxon>
    </lineage>
</organism>
<keyword evidence="2" id="KW-1185">Reference proteome</keyword>
<protein>
    <submittedName>
        <fullName evidence="1">Uncharacterized protein</fullName>
    </submittedName>
</protein>
<proteinExistence type="predicted"/>
<name>A0AAV6SVM3_SOLSE</name>
<dbReference type="Proteomes" id="UP000693946">
    <property type="component" value="Linkage Group LG11"/>
</dbReference>
<reference evidence="1 2" key="1">
    <citation type="journal article" date="2021" name="Sci. Rep.">
        <title>Chromosome anchoring in Senegalese sole (Solea senegalensis) reveals sex-associated markers and genome rearrangements in flatfish.</title>
        <authorList>
            <person name="Guerrero-Cozar I."/>
            <person name="Gomez-Garrido J."/>
            <person name="Berbel C."/>
            <person name="Martinez-Blanch J.F."/>
            <person name="Alioto T."/>
            <person name="Claros M.G."/>
            <person name="Gagnaire P.A."/>
            <person name="Manchado M."/>
        </authorList>
    </citation>
    <scope>NUCLEOTIDE SEQUENCE [LARGE SCALE GENOMIC DNA]</scope>
    <source>
        <strain evidence="1">Sse05_10M</strain>
    </source>
</reference>
<evidence type="ECO:0000313" key="1">
    <source>
        <dbReference type="EMBL" id="KAG7521182.1"/>
    </source>
</evidence>
<gene>
    <name evidence="1" type="ORF">JOB18_044181</name>
</gene>
<sequence>MGLDTTENMAVYRWTWICRRGEQACGMTKTTRGTRPSILQIRFVVRIFPHTVSQTCRWQPQVYCQDFLSCSFLRWQSSRTLVLELG</sequence>
<dbReference type="EMBL" id="JAGKHQ010000003">
    <property type="protein sequence ID" value="KAG7521182.1"/>
    <property type="molecule type" value="Genomic_DNA"/>
</dbReference>
<dbReference type="AlphaFoldDB" id="A0AAV6SVM3"/>
<evidence type="ECO:0000313" key="2">
    <source>
        <dbReference type="Proteomes" id="UP000693946"/>
    </source>
</evidence>
<accession>A0AAV6SVM3</accession>